<evidence type="ECO:0000313" key="3">
    <source>
        <dbReference type="EMBL" id="KAF9742295.1"/>
    </source>
</evidence>
<sequence>MDHLKNIWAEYGNSPATLTILGATLTLCVAISLLLLPSKTGDSIEISQLYVYPVKALRGSALQKAHIGEYGMVGDRTFSLQRVHRDADHPEKPPRYETMLAGYYLQLALFRATIEHEGNRENSVDGQVVVIWCGRNTEFDTAKDITTPDKIQFPLKPDVAGRKSFETSLHGSTAMAFDMGDELSQWFSDRTGMEIRLVFIGDGSRPVLGPTMAPNSKGGLSKRRILDRVKGFLPFFTFPAERLVFNDIAHYLVVTEESNDALTAKLEDGCEMDVTKFRPNIVLKGASAPWVEDYWGEVTFDGGIQMPLMANCYRCQSITVDYDTGKTATDDRGMAWKKLNKDRRVDKGAKYSPVFGRYGYCFGSSTGKTVEIGQKGKVTHINEQRTTFDWPHLTGFGLTQ</sequence>
<dbReference type="SUPFAM" id="SSF50800">
    <property type="entry name" value="PK beta-barrel domain-like"/>
    <property type="match status" value="1"/>
</dbReference>
<protein>
    <recommendedName>
        <fullName evidence="2">MOSC domain-containing protein</fullName>
    </recommendedName>
</protein>
<gene>
    <name evidence="3" type="ORF">IM811_009595</name>
</gene>
<dbReference type="GO" id="GO:0030170">
    <property type="term" value="F:pyridoxal phosphate binding"/>
    <property type="evidence" value="ECO:0007669"/>
    <property type="project" value="InterPro"/>
</dbReference>
<dbReference type="GO" id="GO:0030151">
    <property type="term" value="F:molybdenum ion binding"/>
    <property type="evidence" value="ECO:0007669"/>
    <property type="project" value="InterPro"/>
</dbReference>
<proteinExistence type="predicted"/>
<feature type="domain" description="MOSC" evidence="2">
    <location>
        <begin position="205"/>
        <end position="379"/>
    </location>
</feature>
<dbReference type="EMBL" id="JADCTT010000022">
    <property type="protein sequence ID" value="KAF9742295.1"/>
    <property type="molecule type" value="Genomic_DNA"/>
</dbReference>
<name>A0A8H7K364_BIOOC</name>
<evidence type="ECO:0000256" key="1">
    <source>
        <dbReference type="SAM" id="Phobius"/>
    </source>
</evidence>
<keyword evidence="1" id="KW-1133">Transmembrane helix</keyword>
<dbReference type="GO" id="GO:0003824">
    <property type="term" value="F:catalytic activity"/>
    <property type="evidence" value="ECO:0007669"/>
    <property type="project" value="InterPro"/>
</dbReference>
<organism evidence="3 4">
    <name type="scientific">Bionectria ochroleuca</name>
    <name type="common">Gliocladium roseum</name>
    <dbReference type="NCBI Taxonomy" id="29856"/>
    <lineage>
        <taxon>Eukaryota</taxon>
        <taxon>Fungi</taxon>
        <taxon>Dikarya</taxon>
        <taxon>Ascomycota</taxon>
        <taxon>Pezizomycotina</taxon>
        <taxon>Sordariomycetes</taxon>
        <taxon>Hypocreomycetidae</taxon>
        <taxon>Hypocreales</taxon>
        <taxon>Bionectriaceae</taxon>
        <taxon>Clonostachys</taxon>
    </lineage>
</organism>
<dbReference type="AlphaFoldDB" id="A0A8H7K364"/>
<dbReference type="InterPro" id="IPR005302">
    <property type="entry name" value="MoCF_Sase_C"/>
</dbReference>
<reference evidence="3" key="1">
    <citation type="submission" date="2020-10" db="EMBL/GenBank/DDBJ databases">
        <title>High-Quality Genome Resource of Clonostachys rosea strain S41 by Oxford Nanopore Long-Read Sequencing.</title>
        <authorList>
            <person name="Wang H."/>
        </authorList>
    </citation>
    <scope>NUCLEOTIDE SEQUENCE</scope>
    <source>
        <strain evidence="3">S41</strain>
    </source>
</reference>
<dbReference type="SUPFAM" id="SSF141673">
    <property type="entry name" value="MOSC N-terminal domain-like"/>
    <property type="match status" value="1"/>
</dbReference>
<dbReference type="Pfam" id="PF03476">
    <property type="entry name" value="MOSC_N"/>
    <property type="match status" value="1"/>
</dbReference>
<keyword evidence="1" id="KW-0812">Transmembrane</keyword>
<dbReference type="Pfam" id="PF03473">
    <property type="entry name" value="MOSC"/>
    <property type="match status" value="1"/>
</dbReference>
<keyword evidence="1" id="KW-0472">Membrane</keyword>
<dbReference type="InterPro" id="IPR005303">
    <property type="entry name" value="MOCOS_middle"/>
</dbReference>
<comment type="caution">
    <text evidence="3">The sequence shown here is derived from an EMBL/GenBank/DDBJ whole genome shotgun (WGS) entry which is preliminary data.</text>
</comment>
<evidence type="ECO:0000313" key="4">
    <source>
        <dbReference type="Proteomes" id="UP000616885"/>
    </source>
</evidence>
<evidence type="ECO:0000259" key="2">
    <source>
        <dbReference type="PROSITE" id="PS51340"/>
    </source>
</evidence>
<feature type="transmembrane region" description="Helical" evidence="1">
    <location>
        <begin position="16"/>
        <end position="36"/>
    </location>
</feature>
<dbReference type="InterPro" id="IPR011037">
    <property type="entry name" value="Pyrv_Knase-like_insert_dom_sf"/>
</dbReference>
<dbReference type="PROSITE" id="PS51340">
    <property type="entry name" value="MOSC"/>
    <property type="match status" value="1"/>
</dbReference>
<dbReference type="Proteomes" id="UP000616885">
    <property type="component" value="Unassembled WGS sequence"/>
</dbReference>
<accession>A0A8H7K364</accession>